<evidence type="ECO:0000313" key="1">
    <source>
        <dbReference type="EMBL" id="JAD91700.1"/>
    </source>
</evidence>
<proteinExistence type="predicted"/>
<reference evidence="1" key="1">
    <citation type="submission" date="2014-09" db="EMBL/GenBank/DDBJ databases">
        <authorList>
            <person name="Magalhaes I.L.F."/>
            <person name="Oliveira U."/>
            <person name="Santos F.R."/>
            <person name="Vidigal T.H.D.A."/>
            <person name="Brescovit A.D."/>
            <person name="Santos A.J."/>
        </authorList>
    </citation>
    <scope>NUCLEOTIDE SEQUENCE</scope>
    <source>
        <tissue evidence="1">Shoot tissue taken approximately 20 cm above the soil surface</tissue>
    </source>
</reference>
<dbReference type="EMBL" id="GBRH01206195">
    <property type="protein sequence ID" value="JAD91700.1"/>
    <property type="molecule type" value="Transcribed_RNA"/>
</dbReference>
<protein>
    <submittedName>
        <fullName evidence="1">Uncharacterized protein</fullName>
    </submittedName>
</protein>
<dbReference type="AlphaFoldDB" id="A0A0A9E1C8"/>
<accession>A0A0A9E1C8</accession>
<name>A0A0A9E1C8_ARUDO</name>
<organism evidence="1">
    <name type="scientific">Arundo donax</name>
    <name type="common">Giant reed</name>
    <name type="synonym">Donax arundinaceus</name>
    <dbReference type="NCBI Taxonomy" id="35708"/>
    <lineage>
        <taxon>Eukaryota</taxon>
        <taxon>Viridiplantae</taxon>
        <taxon>Streptophyta</taxon>
        <taxon>Embryophyta</taxon>
        <taxon>Tracheophyta</taxon>
        <taxon>Spermatophyta</taxon>
        <taxon>Magnoliopsida</taxon>
        <taxon>Liliopsida</taxon>
        <taxon>Poales</taxon>
        <taxon>Poaceae</taxon>
        <taxon>PACMAD clade</taxon>
        <taxon>Arundinoideae</taxon>
        <taxon>Arundineae</taxon>
        <taxon>Arundo</taxon>
    </lineage>
</organism>
<reference evidence="1" key="2">
    <citation type="journal article" date="2015" name="Data Brief">
        <title>Shoot transcriptome of the giant reed, Arundo donax.</title>
        <authorList>
            <person name="Barrero R.A."/>
            <person name="Guerrero F.D."/>
            <person name="Moolhuijzen P."/>
            <person name="Goolsby J.A."/>
            <person name="Tidwell J."/>
            <person name="Bellgard S.E."/>
            <person name="Bellgard M.I."/>
        </authorList>
    </citation>
    <scope>NUCLEOTIDE SEQUENCE</scope>
    <source>
        <tissue evidence="1">Shoot tissue taken approximately 20 cm above the soil surface</tissue>
    </source>
</reference>
<sequence>MSSIWKNNHMPTYLVVHIKQGNISYKL</sequence>